<dbReference type="Proteomes" id="UP000076871">
    <property type="component" value="Unassembled WGS sequence"/>
</dbReference>
<gene>
    <name evidence="7" type="ORF">LAESUDRAFT_698304</name>
</gene>
<comment type="subcellular location">
    <subcellularLocation>
        <location evidence="1">Nucleus</location>
    </subcellularLocation>
</comment>
<dbReference type="GO" id="GO:0006303">
    <property type="term" value="P:double-strand break repair via nonhomologous end joining"/>
    <property type="evidence" value="ECO:0007669"/>
    <property type="project" value="UniProtKB-ARBA"/>
</dbReference>
<dbReference type="InterPro" id="IPR015381">
    <property type="entry name" value="XLF-like_N"/>
</dbReference>
<evidence type="ECO:0000256" key="2">
    <source>
        <dbReference type="ARBA" id="ARBA00022763"/>
    </source>
</evidence>
<dbReference type="Gene3D" id="2.170.210.10">
    <property type="entry name" value="DNA double-strand break repair and VJ recombination XRCC4, N-terminal"/>
    <property type="match status" value="1"/>
</dbReference>
<keyword evidence="4" id="KW-0539">Nucleus</keyword>
<feature type="compositionally biased region" description="Basic residues" evidence="5">
    <location>
        <begin position="393"/>
        <end position="406"/>
    </location>
</feature>
<keyword evidence="2" id="KW-0227">DNA damage</keyword>
<dbReference type="InterPro" id="IPR038051">
    <property type="entry name" value="XRCC4-like_N_sf"/>
</dbReference>
<feature type="domain" description="XLF-like N-terminal" evidence="6">
    <location>
        <begin position="17"/>
        <end position="133"/>
    </location>
</feature>
<dbReference type="AlphaFoldDB" id="A0A165ERW5"/>
<evidence type="ECO:0000259" key="6">
    <source>
        <dbReference type="Pfam" id="PF09302"/>
    </source>
</evidence>
<dbReference type="InParanoid" id="A0A165ERW5"/>
<evidence type="ECO:0000256" key="1">
    <source>
        <dbReference type="ARBA" id="ARBA00004123"/>
    </source>
</evidence>
<proteinExistence type="predicted"/>
<feature type="region of interest" description="Disordered" evidence="5">
    <location>
        <begin position="263"/>
        <end position="406"/>
    </location>
</feature>
<dbReference type="RefSeq" id="XP_040765381.1">
    <property type="nucleotide sequence ID" value="XM_040906341.1"/>
</dbReference>
<dbReference type="GO" id="GO:0005634">
    <property type="term" value="C:nucleus"/>
    <property type="evidence" value="ECO:0007669"/>
    <property type="project" value="UniProtKB-SubCell"/>
</dbReference>
<evidence type="ECO:0000256" key="4">
    <source>
        <dbReference type="ARBA" id="ARBA00023242"/>
    </source>
</evidence>
<dbReference type="GeneID" id="63823370"/>
<dbReference type="EMBL" id="KV427618">
    <property type="protein sequence ID" value="KZT07641.1"/>
    <property type="molecule type" value="Genomic_DNA"/>
</dbReference>
<evidence type="ECO:0000313" key="8">
    <source>
        <dbReference type="Proteomes" id="UP000076871"/>
    </source>
</evidence>
<evidence type="ECO:0000313" key="7">
    <source>
        <dbReference type="EMBL" id="KZT07641.1"/>
    </source>
</evidence>
<dbReference type="CDD" id="cd22285">
    <property type="entry name" value="HD_XLF_N"/>
    <property type="match status" value="1"/>
</dbReference>
<sequence>MDYFSEEHSKLLLNKEWLVKVDTDKSVPYLLKVYCSTVDLSCCVVITDTKHVWGEVLSSKQMARRWRDCNSQSPSPYQSEEDEDAWRSKVLKLISSAHTLGGITDLSFEVIDSHFSDLAFELVDNDFKWRWETYSLGPLFSAEVLSKHLIMPLISVIHLAFSSADPVSELSETDLEKAIDKIGRTARRTVDTHVKHAMSKPRVATCIRRMTATFNFSPELPPVSFDAISPDLSLPSVQPVSRGPVSATKDSTSLMPAIPIEIISVQDLPPHGRTEPGSAPASETMPTEPPTEESETEPESGSDELPVYSHNAQLGDMVSANEAADGSSHLPPRLSPDSILNHPTARDEDAGSSPPLPSKRRRHTPIVSSEDDDSEAERKRRAAQSRLSTSIHRGTKQPVKRGGKRF</sequence>
<dbReference type="Pfam" id="PF09302">
    <property type="entry name" value="XLF"/>
    <property type="match status" value="1"/>
</dbReference>
<keyword evidence="3" id="KW-0234">DNA repair</keyword>
<accession>A0A165ERW5</accession>
<keyword evidence="8" id="KW-1185">Reference proteome</keyword>
<reference evidence="7 8" key="1">
    <citation type="journal article" date="2016" name="Mol. Biol. Evol.">
        <title>Comparative Genomics of Early-Diverging Mushroom-Forming Fungi Provides Insights into the Origins of Lignocellulose Decay Capabilities.</title>
        <authorList>
            <person name="Nagy L.G."/>
            <person name="Riley R."/>
            <person name="Tritt A."/>
            <person name="Adam C."/>
            <person name="Daum C."/>
            <person name="Floudas D."/>
            <person name="Sun H."/>
            <person name="Yadav J.S."/>
            <person name="Pangilinan J."/>
            <person name="Larsson K.H."/>
            <person name="Matsuura K."/>
            <person name="Barry K."/>
            <person name="Labutti K."/>
            <person name="Kuo R."/>
            <person name="Ohm R.A."/>
            <person name="Bhattacharya S.S."/>
            <person name="Shirouzu T."/>
            <person name="Yoshinaga Y."/>
            <person name="Martin F.M."/>
            <person name="Grigoriev I.V."/>
            <person name="Hibbett D.S."/>
        </authorList>
    </citation>
    <scope>NUCLEOTIDE SEQUENCE [LARGE SCALE GENOMIC DNA]</scope>
    <source>
        <strain evidence="7 8">93-53</strain>
    </source>
</reference>
<evidence type="ECO:0000256" key="5">
    <source>
        <dbReference type="SAM" id="MobiDB-lite"/>
    </source>
</evidence>
<evidence type="ECO:0000256" key="3">
    <source>
        <dbReference type="ARBA" id="ARBA00023204"/>
    </source>
</evidence>
<protein>
    <recommendedName>
        <fullName evidence="6">XLF-like N-terminal domain-containing protein</fullName>
    </recommendedName>
</protein>
<organism evidence="7 8">
    <name type="scientific">Laetiporus sulphureus 93-53</name>
    <dbReference type="NCBI Taxonomy" id="1314785"/>
    <lineage>
        <taxon>Eukaryota</taxon>
        <taxon>Fungi</taxon>
        <taxon>Dikarya</taxon>
        <taxon>Basidiomycota</taxon>
        <taxon>Agaricomycotina</taxon>
        <taxon>Agaricomycetes</taxon>
        <taxon>Polyporales</taxon>
        <taxon>Laetiporus</taxon>
    </lineage>
</organism>
<feature type="compositionally biased region" description="Acidic residues" evidence="5">
    <location>
        <begin position="290"/>
        <end position="302"/>
    </location>
</feature>
<name>A0A165ERW5_9APHY</name>
<dbReference type="OrthoDB" id="3184250at2759"/>